<reference evidence="9 10" key="1">
    <citation type="submission" date="2024-07" db="EMBL/GenBank/DDBJ databases">
        <title>Section-level genome sequencing and comparative genomics of Aspergillus sections Usti and Cavernicolus.</title>
        <authorList>
            <consortium name="Lawrence Berkeley National Laboratory"/>
            <person name="Nybo J.L."/>
            <person name="Vesth T.C."/>
            <person name="Theobald S."/>
            <person name="Frisvad J.C."/>
            <person name="Larsen T.O."/>
            <person name="Kjaerboelling I."/>
            <person name="Rothschild-Mancinelli K."/>
            <person name="Lyhne E.K."/>
            <person name="Kogle M.E."/>
            <person name="Barry K."/>
            <person name="Clum A."/>
            <person name="Na H."/>
            <person name="Ledsgaard L."/>
            <person name="Lin J."/>
            <person name="Lipzen A."/>
            <person name="Kuo A."/>
            <person name="Riley R."/>
            <person name="Mondo S."/>
            <person name="Labutti K."/>
            <person name="Haridas S."/>
            <person name="Pangalinan J."/>
            <person name="Salamov A.A."/>
            <person name="Simmons B.A."/>
            <person name="Magnuson J.K."/>
            <person name="Chen J."/>
            <person name="Drula E."/>
            <person name="Henrissat B."/>
            <person name="Wiebenga A."/>
            <person name="Lubbers R.J."/>
            <person name="Gomes A.C."/>
            <person name="Makela M.R."/>
            <person name="Stajich J."/>
            <person name="Grigoriev I.V."/>
            <person name="Mortensen U.H."/>
            <person name="De Vries R.P."/>
            <person name="Baker S.E."/>
            <person name="Andersen M.R."/>
        </authorList>
    </citation>
    <scope>NUCLEOTIDE SEQUENCE [LARGE SCALE GENOMIC DNA]</scope>
    <source>
        <strain evidence="9 10">CBS 123904</strain>
    </source>
</reference>
<feature type="transmembrane region" description="Helical" evidence="7">
    <location>
        <begin position="33"/>
        <end position="56"/>
    </location>
</feature>
<feature type="transmembrane region" description="Helical" evidence="7">
    <location>
        <begin position="118"/>
        <end position="139"/>
    </location>
</feature>
<dbReference type="InterPro" id="IPR049326">
    <property type="entry name" value="Rhodopsin_dom_fungi"/>
</dbReference>
<organism evidence="9 10">
    <name type="scientific">Aspergillus pseudoustus</name>
    <dbReference type="NCBI Taxonomy" id="1810923"/>
    <lineage>
        <taxon>Eukaryota</taxon>
        <taxon>Fungi</taxon>
        <taxon>Dikarya</taxon>
        <taxon>Ascomycota</taxon>
        <taxon>Pezizomycotina</taxon>
        <taxon>Eurotiomycetes</taxon>
        <taxon>Eurotiomycetidae</taxon>
        <taxon>Eurotiales</taxon>
        <taxon>Aspergillaceae</taxon>
        <taxon>Aspergillus</taxon>
        <taxon>Aspergillus subgen. Nidulantes</taxon>
    </lineage>
</organism>
<evidence type="ECO:0000256" key="4">
    <source>
        <dbReference type="ARBA" id="ARBA00023136"/>
    </source>
</evidence>
<gene>
    <name evidence="9" type="ORF">BJY01DRAFT_251681</name>
</gene>
<feature type="transmembrane region" description="Helical" evidence="7">
    <location>
        <begin position="227"/>
        <end position="246"/>
    </location>
</feature>
<name>A0ABR4JD19_9EURO</name>
<evidence type="ECO:0000256" key="5">
    <source>
        <dbReference type="ARBA" id="ARBA00038359"/>
    </source>
</evidence>
<feature type="transmembrane region" description="Helical" evidence="7">
    <location>
        <begin position="191"/>
        <end position="215"/>
    </location>
</feature>
<accession>A0ABR4JD19</accession>
<dbReference type="PANTHER" id="PTHR33048">
    <property type="entry name" value="PTH11-LIKE INTEGRAL MEMBRANE PROTEIN (AFU_ORTHOLOGUE AFUA_5G11245)"/>
    <property type="match status" value="1"/>
</dbReference>
<proteinExistence type="inferred from homology"/>
<comment type="caution">
    <text evidence="9">The sequence shown here is derived from an EMBL/GenBank/DDBJ whole genome shotgun (WGS) entry which is preliminary data.</text>
</comment>
<sequence length="373" mass="40888">MDTLPSNLDGIPALPPPPGQVANLKSGLAPSQAAIIAVAGVFLHLMLMAVITRVYVRTRIIKLWGIEDTTCILAACGSIANIGMYLKNVALGIGKHSWNVPITVVMSANNLRILSPNITYLFAGCFAKLSILFLYLRLFPVHRERVFIWIGIVMNIVLSTTFMAMSIANLIECIKFTSDITAFCRFIHEEMVLWVAAANVFTDFYIAILPIPRVLNLQTSNRRKVGLVLTFASGFCACGSSVARLVHTCQNLYNPDAFWSSAHLAILSIVEINIGIIVACVCTFPVFVRMLHESQFSKVFSRQCMRSLLGSSRRRRSTSNSSDAGSLPLPAADKHPAAAVVIVNSIISSRENDEDREMRKFDPRGSVIGVEVG</sequence>
<feature type="region of interest" description="Disordered" evidence="6">
    <location>
        <begin position="311"/>
        <end position="331"/>
    </location>
</feature>
<evidence type="ECO:0000256" key="7">
    <source>
        <dbReference type="SAM" id="Phobius"/>
    </source>
</evidence>
<dbReference type="Pfam" id="PF20684">
    <property type="entry name" value="Fung_rhodopsin"/>
    <property type="match status" value="1"/>
</dbReference>
<dbReference type="Proteomes" id="UP001610446">
    <property type="component" value="Unassembled WGS sequence"/>
</dbReference>
<dbReference type="PANTHER" id="PTHR33048:SF158">
    <property type="entry name" value="MEMBRANE PROTEIN PTH11-LIKE, PUTATIVE-RELATED"/>
    <property type="match status" value="1"/>
</dbReference>
<evidence type="ECO:0000259" key="8">
    <source>
        <dbReference type="Pfam" id="PF20684"/>
    </source>
</evidence>
<keyword evidence="10" id="KW-1185">Reference proteome</keyword>
<evidence type="ECO:0000256" key="3">
    <source>
        <dbReference type="ARBA" id="ARBA00022989"/>
    </source>
</evidence>
<feature type="transmembrane region" description="Helical" evidence="7">
    <location>
        <begin position="266"/>
        <end position="288"/>
    </location>
</feature>
<evidence type="ECO:0000256" key="6">
    <source>
        <dbReference type="SAM" id="MobiDB-lite"/>
    </source>
</evidence>
<feature type="transmembrane region" description="Helical" evidence="7">
    <location>
        <begin position="146"/>
        <end position="171"/>
    </location>
</feature>
<evidence type="ECO:0000256" key="1">
    <source>
        <dbReference type="ARBA" id="ARBA00004141"/>
    </source>
</evidence>
<keyword evidence="4 7" id="KW-0472">Membrane</keyword>
<dbReference type="InterPro" id="IPR052337">
    <property type="entry name" value="SAT4-like"/>
</dbReference>
<evidence type="ECO:0000313" key="10">
    <source>
        <dbReference type="Proteomes" id="UP001610446"/>
    </source>
</evidence>
<keyword evidence="3 7" id="KW-1133">Transmembrane helix</keyword>
<protein>
    <recommendedName>
        <fullName evidence="8">Rhodopsin domain-containing protein</fullName>
    </recommendedName>
</protein>
<evidence type="ECO:0000256" key="2">
    <source>
        <dbReference type="ARBA" id="ARBA00022692"/>
    </source>
</evidence>
<dbReference type="EMBL" id="JBFXLU010000168">
    <property type="protein sequence ID" value="KAL2836982.1"/>
    <property type="molecule type" value="Genomic_DNA"/>
</dbReference>
<comment type="similarity">
    <text evidence="5">Belongs to the SAT4 family.</text>
</comment>
<feature type="domain" description="Rhodopsin" evidence="8">
    <location>
        <begin position="53"/>
        <end position="284"/>
    </location>
</feature>
<feature type="transmembrane region" description="Helical" evidence="7">
    <location>
        <begin position="68"/>
        <end position="86"/>
    </location>
</feature>
<evidence type="ECO:0000313" key="9">
    <source>
        <dbReference type="EMBL" id="KAL2836982.1"/>
    </source>
</evidence>
<comment type="subcellular location">
    <subcellularLocation>
        <location evidence="1">Membrane</location>
        <topology evidence="1">Multi-pass membrane protein</topology>
    </subcellularLocation>
</comment>
<keyword evidence="2 7" id="KW-0812">Transmembrane</keyword>